<accession>A0A815LQY4</accession>
<keyword evidence="13" id="KW-1185">Reference proteome</keyword>
<feature type="transmembrane region" description="Helical" evidence="2">
    <location>
        <begin position="12"/>
        <end position="33"/>
    </location>
</feature>
<evidence type="ECO:0000313" key="3">
    <source>
        <dbReference type="EMBL" id="CAF1066914.1"/>
    </source>
</evidence>
<dbReference type="EMBL" id="CAJNOM010000390">
    <property type="protein sequence ID" value="CAF1410911.1"/>
    <property type="molecule type" value="Genomic_DNA"/>
</dbReference>
<evidence type="ECO:0000313" key="7">
    <source>
        <dbReference type="EMBL" id="CAF1410911.1"/>
    </source>
</evidence>
<dbReference type="Proteomes" id="UP000663844">
    <property type="component" value="Unassembled WGS sequence"/>
</dbReference>
<feature type="compositionally biased region" description="Polar residues" evidence="1">
    <location>
        <begin position="70"/>
        <end position="89"/>
    </location>
</feature>
<evidence type="ECO:0000256" key="1">
    <source>
        <dbReference type="SAM" id="MobiDB-lite"/>
    </source>
</evidence>
<dbReference type="EMBL" id="CAJNOI010000105">
    <property type="protein sequence ID" value="CAF1066914.1"/>
    <property type="molecule type" value="Genomic_DNA"/>
</dbReference>
<evidence type="ECO:0008006" key="14">
    <source>
        <dbReference type="Google" id="ProtNLM"/>
    </source>
</evidence>
<name>A0A815LQY4_9BILA</name>
<dbReference type="EMBL" id="CAJNOI010003129">
    <property type="protein sequence ID" value="CAF1506486.1"/>
    <property type="molecule type" value="Genomic_DNA"/>
</dbReference>
<evidence type="ECO:0000313" key="9">
    <source>
        <dbReference type="EMBL" id="CAF1646023.1"/>
    </source>
</evidence>
<dbReference type="EMBL" id="CAJNOE010000389">
    <property type="protein sequence ID" value="CAF1189155.1"/>
    <property type="molecule type" value="Genomic_DNA"/>
</dbReference>
<comment type="caution">
    <text evidence="7">The sequence shown here is derived from an EMBL/GenBank/DDBJ whole genome shotgun (WGS) entry which is preliminary data.</text>
</comment>
<dbReference type="EMBL" id="CAJNOM010003474">
    <property type="protein sequence ID" value="CAF1646023.1"/>
    <property type="molecule type" value="Genomic_DNA"/>
</dbReference>
<dbReference type="Proteomes" id="UP000663832">
    <property type="component" value="Unassembled WGS sequence"/>
</dbReference>
<dbReference type="Proteomes" id="UP000663845">
    <property type="component" value="Unassembled WGS sequence"/>
</dbReference>
<gene>
    <name evidence="3" type="ORF">BJG266_LOCUS19484</name>
    <name evidence="8" type="ORF">BJG266_LOCUS43474</name>
    <name evidence="5" type="ORF">IZO911_LOCUS27932</name>
    <name evidence="6" type="ORF">JYZ213_LOCUS29596</name>
    <name evidence="12" type="ORF">KXQ929_LOCUS27409</name>
    <name evidence="11" type="ORF">OKA104_LOCUS26090</name>
    <name evidence="10" type="ORF">OXD698_LOCUS17565</name>
    <name evidence="7" type="ORF">QVE165_LOCUS37484</name>
    <name evidence="9" type="ORF">QVE165_LOCUS60401</name>
    <name evidence="4" type="ORF">VCS650_LOCUS24644</name>
</gene>
<keyword evidence="2" id="KW-0812">Transmembrane</keyword>
<evidence type="ECO:0000313" key="8">
    <source>
        <dbReference type="EMBL" id="CAF1506486.1"/>
    </source>
</evidence>
<evidence type="ECO:0000313" key="6">
    <source>
        <dbReference type="EMBL" id="CAF1250651.1"/>
    </source>
</evidence>
<organism evidence="7 13">
    <name type="scientific">Adineta steineri</name>
    <dbReference type="NCBI Taxonomy" id="433720"/>
    <lineage>
        <taxon>Eukaryota</taxon>
        <taxon>Metazoa</taxon>
        <taxon>Spiralia</taxon>
        <taxon>Gnathifera</taxon>
        <taxon>Rotifera</taxon>
        <taxon>Eurotatoria</taxon>
        <taxon>Bdelloidea</taxon>
        <taxon>Adinetida</taxon>
        <taxon>Adinetidae</taxon>
        <taxon>Adineta</taxon>
    </lineage>
</organism>
<dbReference type="Proteomes" id="UP000663877">
    <property type="component" value="Unassembled WGS sequence"/>
</dbReference>
<keyword evidence="2" id="KW-1133">Transmembrane helix</keyword>
<dbReference type="EMBL" id="CAJOAZ010001252">
    <property type="protein sequence ID" value="CAF3789028.1"/>
    <property type="molecule type" value="Genomic_DNA"/>
</dbReference>
<proteinExistence type="predicted"/>
<evidence type="ECO:0000313" key="4">
    <source>
        <dbReference type="EMBL" id="CAF1183780.1"/>
    </source>
</evidence>
<dbReference type="EMBL" id="CAJNOG010000456">
    <property type="protein sequence ID" value="CAF1250651.1"/>
    <property type="molecule type" value="Genomic_DNA"/>
</dbReference>
<dbReference type="EMBL" id="CAJOBB010002592">
    <property type="protein sequence ID" value="CAF3982173.1"/>
    <property type="molecule type" value="Genomic_DNA"/>
</dbReference>
<dbReference type="Proteomes" id="UP000663860">
    <property type="component" value="Unassembled WGS sequence"/>
</dbReference>
<evidence type="ECO:0000256" key="2">
    <source>
        <dbReference type="SAM" id="Phobius"/>
    </source>
</evidence>
<dbReference type="EMBL" id="CAJOAY010002253">
    <property type="protein sequence ID" value="CAF3935829.1"/>
    <property type="molecule type" value="Genomic_DNA"/>
</dbReference>
<evidence type="ECO:0000313" key="5">
    <source>
        <dbReference type="EMBL" id="CAF1189155.1"/>
    </source>
</evidence>
<evidence type="ECO:0000313" key="13">
    <source>
        <dbReference type="Proteomes" id="UP000663832"/>
    </source>
</evidence>
<dbReference type="AlphaFoldDB" id="A0A815LQY4"/>
<feature type="region of interest" description="Disordered" evidence="1">
    <location>
        <begin position="61"/>
        <end position="103"/>
    </location>
</feature>
<dbReference type="Proteomes" id="UP000663868">
    <property type="component" value="Unassembled WGS sequence"/>
</dbReference>
<dbReference type="OrthoDB" id="9978844at2759"/>
<dbReference type="Proteomes" id="UP000663891">
    <property type="component" value="Unassembled WGS sequence"/>
</dbReference>
<evidence type="ECO:0000313" key="12">
    <source>
        <dbReference type="EMBL" id="CAF3982173.1"/>
    </source>
</evidence>
<keyword evidence="2" id="KW-0472">Membrane</keyword>
<evidence type="ECO:0000313" key="10">
    <source>
        <dbReference type="EMBL" id="CAF3789028.1"/>
    </source>
</evidence>
<dbReference type="EMBL" id="CAJNON010000306">
    <property type="protein sequence ID" value="CAF1183780.1"/>
    <property type="molecule type" value="Genomic_DNA"/>
</dbReference>
<evidence type="ECO:0000313" key="11">
    <source>
        <dbReference type="EMBL" id="CAF3935829.1"/>
    </source>
</evidence>
<dbReference type="Proteomes" id="UP000663881">
    <property type="component" value="Unassembled WGS sequence"/>
</dbReference>
<protein>
    <recommendedName>
        <fullName evidence="14">Transmembrane protein</fullName>
    </recommendedName>
</protein>
<reference evidence="7" key="1">
    <citation type="submission" date="2021-02" db="EMBL/GenBank/DDBJ databases">
        <authorList>
            <person name="Nowell W R."/>
        </authorList>
    </citation>
    <scope>NUCLEOTIDE SEQUENCE</scope>
</reference>
<sequence>MSSTTTAKPDFVPIPSYIALAFIGAVVLVGFVARCLAVNHSTIGAHNQDLMIYQPAPKPVQAPRVRRSSIEQISEPNSGVLNPRSSSDDPVTPVRVQRGPRNL</sequence>